<protein>
    <submittedName>
        <fullName evidence="1">Uncharacterized protein</fullName>
    </submittedName>
</protein>
<dbReference type="EMBL" id="AMWG01000011">
    <property type="protein sequence ID" value="ELP35485.1"/>
    <property type="molecule type" value="Genomic_DNA"/>
</dbReference>
<sequence>MITTRWAEVAGMDDYLDWFVSGHIRPNGIEAGMEDFAGRRR</sequence>
<dbReference type="PATRIC" id="fig|993516.3.peg.667"/>
<dbReference type="AlphaFoldDB" id="L7CNT8"/>
<organism evidence="1 2">
    <name type="scientific">Rhodopirellula baltica SWK14</name>
    <dbReference type="NCBI Taxonomy" id="993516"/>
    <lineage>
        <taxon>Bacteria</taxon>
        <taxon>Pseudomonadati</taxon>
        <taxon>Planctomycetota</taxon>
        <taxon>Planctomycetia</taxon>
        <taxon>Pirellulales</taxon>
        <taxon>Pirellulaceae</taxon>
        <taxon>Rhodopirellula</taxon>
    </lineage>
</organism>
<evidence type="ECO:0000313" key="2">
    <source>
        <dbReference type="Proteomes" id="UP000010959"/>
    </source>
</evidence>
<comment type="caution">
    <text evidence="1">The sequence shown here is derived from an EMBL/GenBank/DDBJ whole genome shotgun (WGS) entry which is preliminary data.</text>
</comment>
<gene>
    <name evidence="1" type="ORF">RBSWK_00618</name>
</gene>
<evidence type="ECO:0000313" key="1">
    <source>
        <dbReference type="EMBL" id="ELP35485.1"/>
    </source>
</evidence>
<accession>L7CNT8</accession>
<proteinExistence type="predicted"/>
<dbReference type="Proteomes" id="UP000010959">
    <property type="component" value="Unassembled WGS sequence"/>
</dbReference>
<reference evidence="1 2" key="1">
    <citation type="journal article" date="2013" name="Mar. Genomics">
        <title>Expression of sulfatases in Rhodopirellula baltica and the diversity of sulfatases in the genus Rhodopirellula.</title>
        <authorList>
            <person name="Wegner C.E."/>
            <person name="Richter-Heitmann T."/>
            <person name="Klindworth A."/>
            <person name="Klockow C."/>
            <person name="Richter M."/>
            <person name="Achstetter T."/>
            <person name="Glockner F.O."/>
            <person name="Harder J."/>
        </authorList>
    </citation>
    <scope>NUCLEOTIDE SEQUENCE [LARGE SCALE GENOMIC DNA]</scope>
    <source>
        <strain evidence="1 2">SWK14</strain>
    </source>
</reference>
<name>L7CNT8_RHOBT</name>